<dbReference type="InterPro" id="IPR036396">
    <property type="entry name" value="Cyt_P450_sf"/>
</dbReference>
<keyword evidence="8" id="KW-0503">Monooxygenase</keyword>
<keyword evidence="7 9" id="KW-0408">Iron</keyword>
<name>A0A2G8SHS5_9APHY</name>
<keyword evidence="11" id="KW-1185">Reference proteome</keyword>
<dbReference type="PANTHER" id="PTHR24305">
    <property type="entry name" value="CYTOCHROME P450"/>
    <property type="match status" value="1"/>
</dbReference>
<comment type="similarity">
    <text evidence="3">Belongs to the cytochrome P450 family.</text>
</comment>
<dbReference type="GO" id="GO:0020037">
    <property type="term" value="F:heme binding"/>
    <property type="evidence" value="ECO:0007669"/>
    <property type="project" value="InterPro"/>
</dbReference>
<evidence type="ECO:0000256" key="6">
    <source>
        <dbReference type="ARBA" id="ARBA00023002"/>
    </source>
</evidence>
<comment type="pathway">
    <text evidence="2">Secondary metabolite biosynthesis.</text>
</comment>
<dbReference type="EMBL" id="AYKW01000008">
    <property type="protein sequence ID" value="PIL33301.1"/>
    <property type="molecule type" value="Genomic_DNA"/>
</dbReference>
<dbReference type="OrthoDB" id="1470350at2759"/>
<dbReference type="PRINTS" id="PR00463">
    <property type="entry name" value="EP450I"/>
</dbReference>
<dbReference type="CDD" id="cd11069">
    <property type="entry name" value="CYP_FUM15-like"/>
    <property type="match status" value="1"/>
</dbReference>
<gene>
    <name evidence="10" type="ORF">GSI_04751</name>
</gene>
<dbReference type="Gene3D" id="1.10.630.10">
    <property type="entry name" value="Cytochrome P450"/>
    <property type="match status" value="1"/>
</dbReference>
<dbReference type="STRING" id="1077348.A0A2G8SHS5"/>
<dbReference type="SUPFAM" id="SSF48264">
    <property type="entry name" value="Cytochrome P450"/>
    <property type="match status" value="1"/>
</dbReference>
<evidence type="ECO:0000313" key="11">
    <source>
        <dbReference type="Proteomes" id="UP000230002"/>
    </source>
</evidence>
<proteinExistence type="inferred from homology"/>
<dbReference type="Pfam" id="PF00067">
    <property type="entry name" value="p450"/>
    <property type="match status" value="1"/>
</dbReference>
<feature type="binding site" description="axial binding residue" evidence="9">
    <location>
        <position position="490"/>
    </location>
    <ligand>
        <name>heme</name>
        <dbReference type="ChEBI" id="CHEBI:30413"/>
    </ligand>
    <ligandPart>
        <name>Fe</name>
        <dbReference type="ChEBI" id="CHEBI:18248"/>
    </ligandPart>
</feature>
<organism evidence="10 11">
    <name type="scientific">Ganoderma sinense ZZ0214-1</name>
    <dbReference type="NCBI Taxonomy" id="1077348"/>
    <lineage>
        <taxon>Eukaryota</taxon>
        <taxon>Fungi</taxon>
        <taxon>Dikarya</taxon>
        <taxon>Basidiomycota</taxon>
        <taxon>Agaricomycotina</taxon>
        <taxon>Agaricomycetes</taxon>
        <taxon>Polyporales</taxon>
        <taxon>Polyporaceae</taxon>
        <taxon>Ganoderma</taxon>
    </lineage>
</organism>
<keyword evidence="5 9" id="KW-0479">Metal-binding</keyword>
<dbReference type="InterPro" id="IPR001128">
    <property type="entry name" value="Cyt_P450"/>
</dbReference>
<evidence type="ECO:0000256" key="5">
    <source>
        <dbReference type="ARBA" id="ARBA00022723"/>
    </source>
</evidence>
<comment type="cofactor">
    <cofactor evidence="1 9">
        <name>heme</name>
        <dbReference type="ChEBI" id="CHEBI:30413"/>
    </cofactor>
</comment>
<reference evidence="10 11" key="1">
    <citation type="journal article" date="2015" name="Sci. Rep.">
        <title>Chromosome-level genome map provides insights into diverse defense mechanisms in the medicinal fungus Ganoderma sinense.</title>
        <authorList>
            <person name="Zhu Y."/>
            <person name="Xu J."/>
            <person name="Sun C."/>
            <person name="Zhou S."/>
            <person name="Xu H."/>
            <person name="Nelson D.R."/>
            <person name="Qian J."/>
            <person name="Song J."/>
            <person name="Luo H."/>
            <person name="Xiang L."/>
            <person name="Li Y."/>
            <person name="Xu Z."/>
            <person name="Ji A."/>
            <person name="Wang L."/>
            <person name="Lu S."/>
            <person name="Hayward A."/>
            <person name="Sun W."/>
            <person name="Li X."/>
            <person name="Schwartz D.C."/>
            <person name="Wang Y."/>
            <person name="Chen S."/>
        </authorList>
    </citation>
    <scope>NUCLEOTIDE SEQUENCE [LARGE SCALE GENOMIC DNA]</scope>
    <source>
        <strain evidence="10 11">ZZ0214-1</strain>
    </source>
</reference>
<dbReference type="InterPro" id="IPR002401">
    <property type="entry name" value="Cyt_P450_E_grp-I"/>
</dbReference>
<evidence type="ECO:0000256" key="7">
    <source>
        <dbReference type="ARBA" id="ARBA00023004"/>
    </source>
</evidence>
<keyword evidence="4 9" id="KW-0349">Heme</keyword>
<dbReference type="InterPro" id="IPR050121">
    <property type="entry name" value="Cytochrome_P450_monoxygenase"/>
</dbReference>
<dbReference type="GO" id="GO:0004497">
    <property type="term" value="F:monooxygenase activity"/>
    <property type="evidence" value="ECO:0007669"/>
    <property type="project" value="UniProtKB-KW"/>
</dbReference>
<evidence type="ECO:0000256" key="8">
    <source>
        <dbReference type="ARBA" id="ARBA00023033"/>
    </source>
</evidence>
<dbReference type="AlphaFoldDB" id="A0A2G8SHS5"/>
<evidence type="ECO:0000256" key="9">
    <source>
        <dbReference type="PIRSR" id="PIRSR602401-1"/>
    </source>
</evidence>
<comment type="caution">
    <text evidence="10">The sequence shown here is derived from an EMBL/GenBank/DDBJ whole genome shotgun (WGS) entry which is preliminary data.</text>
</comment>
<dbReference type="GO" id="GO:0016705">
    <property type="term" value="F:oxidoreductase activity, acting on paired donors, with incorporation or reduction of molecular oxygen"/>
    <property type="evidence" value="ECO:0007669"/>
    <property type="project" value="InterPro"/>
</dbReference>
<protein>
    <submittedName>
        <fullName evidence="10">Cytochrome P450</fullName>
    </submittedName>
</protein>
<evidence type="ECO:0000256" key="4">
    <source>
        <dbReference type="ARBA" id="ARBA00022617"/>
    </source>
</evidence>
<evidence type="ECO:0000256" key="1">
    <source>
        <dbReference type="ARBA" id="ARBA00001971"/>
    </source>
</evidence>
<dbReference type="PRINTS" id="PR00385">
    <property type="entry name" value="P450"/>
</dbReference>
<evidence type="ECO:0000313" key="10">
    <source>
        <dbReference type="EMBL" id="PIL33301.1"/>
    </source>
</evidence>
<dbReference type="PANTHER" id="PTHR24305:SF166">
    <property type="entry name" value="CYTOCHROME P450 12A4, MITOCHONDRIAL-RELATED"/>
    <property type="match status" value="1"/>
</dbReference>
<evidence type="ECO:0000256" key="3">
    <source>
        <dbReference type="ARBA" id="ARBA00010617"/>
    </source>
</evidence>
<keyword evidence="6" id="KW-0560">Oxidoreductase</keyword>
<dbReference type="GO" id="GO:0005506">
    <property type="term" value="F:iron ion binding"/>
    <property type="evidence" value="ECO:0007669"/>
    <property type="project" value="InterPro"/>
</dbReference>
<evidence type="ECO:0000256" key="2">
    <source>
        <dbReference type="ARBA" id="ARBA00005179"/>
    </source>
</evidence>
<sequence>MSFSFSLSGSLAIAAFVVAFILWHVFRNFFTRSPFDNIPGPPSSSWITGDTLKLFDHDAWAYTDDLIQTYGPVSKIHGVLGARWLHVYDPRTLHAIFVKDQEKDVFTRDIAFTTGLKLLLGTGLLTTAGAEHRKQRRILQPVFSVAHLRNMTPTFYDITRKLRVAIESRVRDGPQKIDMVSWMGRTALEIIGQCGLGHSFDPLVADAKDEYAEAVKAFLPTTLEMEFGRILLPFIDYLGPAWFRRWLVSLIPHESVRRMRHIVDTMYDRSKEIYEAKKALIESGDDAVLHQVGEGRDVMSILLRANMRAAEEDKLGDEELLGQMFTFIMAGVDTTSNAMSRVLHLLAENPAIQEKLRREVVDARETYGEDIPFDDLMALPYLDAVCRETLRLYAPVSLSIRVCHADTVLPLSEPIRGVDGTLIPEVAVPKGSQIVINLRAVNTYKAIWGEDALEWKPERWLNPLPRSVEEARVPGIYSHVMTFLNGSHSCIGFKFSQLEMKTVLYVLVSSFKFELSDTKIHWNFAGVVYPATSKDSVKPEMWMNVGLAV</sequence>
<dbReference type="Proteomes" id="UP000230002">
    <property type="component" value="Unassembled WGS sequence"/>
</dbReference>
<accession>A0A2G8SHS5</accession>